<dbReference type="Proteomes" id="UP000316304">
    <property type="component" value="Unassembled WGS sequence"/>
</dbReference>
<evidence type="ECO:0000313" key="2">
    <source>
        <dbReference type="Proteomes" id="UP000316304"/>
    </source>
</evidence>
<dbReference type="EMBL" id="SJPT01000015">
    <property type="protein sequence ID" value="TWU17150.1"/>
    <property type="molecule type" value="Genomic_DNA"/>
</dbReference>
<comment type="caution">
    <text evidence="1">The sequence shown here is derived from an EMBL/GenBank/DDBJ whole genome shotgun (WGS) entry which is preliminary data.</text>
</comment>
<name>A0A5C6BXT9_9BACT</name>
<protein>
    <recommendedName>
        <fullName evidence="3">DUF1501 domain-containing protein</fullName>
    </recommendedName>
</protein>
<proteinExistence type="predicted"/>
<accession>A0A5C6BXT9</accession>
<dbReference type="AlphaFoldDB" id="A0A5C6BXT9"/>
<organism evidence="1 2">
    <name type="scientific">Novipirellula galeiformis</name>
    <dbReference type="NCBI Taxonomy" id="2528004"/>
    <lineage>
        <taxon>Bacteria</taxon>
        <taxon>Pseudomonadati</taxon>
        <taxon>Planctomycetota</taxon>
        <taxon>Planctomycetia</taxon>
        <taxon>Pirellulales</taxon>
        <taxon>Pirellulaceae</taxon>
        <taxon>Novipirellula</taxon>
    </lineage>
</organism>
<sequence>MGQPMIHGATDEIGFHAMENCDYETEIHATNMHQLGLDTRRLEIPGRKRLEIDHGPPIFDIIA</sequence>
<reference evidence="1 2" key="1">
    <citation type="submission" date="2019-02" db="EMBL/GenBank/DDBJ databases">
        <title>Deep-cultivation of Planctomycetes and their phenomic and genomic characterization uncovers novel biology.</title>
        <authorList>
            <person name="Wiegand S."/>
            <person name="Jogler M."/>
            <person name="Boedeker C."/>
            <person name="Pinto D."/>
            <person name="Vollmers J."/>
            <person name="Rivas-Marin E."/>
            <person name="Kohn T."/>
            <person name="Peeters S.H."/>
            <person name="Heuer A."/>
            <person name="Rast P."/>
            <person name="Oberbeckmann S."/>
            <person name="Bunk B."/>
            <person name="Jeske O."/>
            <person name="Meyerdierks A."/>
            <person name="Storesund J.E."/>
            <person name="Kallscheuer N."/>
            <person name="Luecker S."/>
            <person name="Lage O.M."/>
            <person name="Pohl T."/>
            <person name="Merkel B.J."/>
            <person name="Hornburger P."/>
            <person name="Mueller R.-W."/>
            <person name="Bruemmer F."/>
            <person name="Labrenz M."/>
            <person name="Spormann A.M."/>
            <person name="Op Den Camp H."/>
            <person name="Overmann J."/>
            <person name="Amann R."/>
            <person name="Jetten M.S.M."/>
            <person name="Mascher T."/>
            <person name="Medema M.H."/>
            <person name="Devos D.P."/>
            <person name="Kaster A.-K."/>
            <person name="Ovreas L."/>
            <person name="Rohde M."/>
            <person name="Galperin M.Y."/>
            <person name="Jogler C."/>
        </authorList>
    </citation>
    <scope>NUCLEOTIDE SEQUENCE [LARGE SCALE GENOMIC DNA]</scope>
    <source>
        <strain evidence="1 2">Pla52o</strain>
    </source>
</reference>
<keyword evidence="2" id="KW-1185">Reference proteome</keyword>
<gene>
    <name evidence="1" type="ORF">Pla52o_54890</name>
</gene>
<evidence type="ECO:0008006" key="3">
    <source>
        <dbReference type="Google" id="ProtNLM"/>
    </source>
</evidence>
<evidence type="ECO:0000313" key="1">
    <source>
        <dbReference type="EMBL" id="TWU17150.1"/>
    </source>
</evidence>